<keyword evidence="1" id="KW-0812">Transmembrane</keyword>
<protein>
    <submittedName>
        <fullName evidence="2">Uncharacterized protein</fullName>
    </submittedName>
</protein>
<dbReference type="HOGENOM" id="CLU_1957140_0_0_14"/>
<name>A0A0F6CKL2_MYCGL</name>
<accession>A0A0F6CKL2</accession>
<proteinExistence type="predicted"/>
<sequence>MNNGSDLKKYRRYTMKKTKLKYLFGLSAGLLLIAPTILSSSRPADNDKPPTETKPKILSFKDQQINPTPVIDAEVADVLATPNTPKEKVIKLFRDALKLIKVWMILVIFRCWVMLGKNCLVQQRDRNF</sequence>
<dbReference type="Proteomes" id="UP000018735">
    <property type="component" value="Chromosome"/>
</dbReference>
<feature type="transmembrane region" description="Helical" evidence="1">
    <location>
        <begin position="102"/>
        <end position="120"/>
    </location>
</feature>
<dbReference type="KEGG" id="mgz:GCW_01990"/>
<dbReference type="EMBL" id="CP006916">
    <property type="protein sequence ID" value="AHB99634.1"/>
    <property type="molecule type" value="Genomic_DNA"/>
</dbReference>
<organism evidence="2 3">
    <name type="scientific">Mycoplasmoides gallisepticum S6</name>
    <dbReference type="NCBI Taxonomy" id="1006581"/>
    <lineage>
        <taxon>Bacteria</taxon>
        <taxon>Bacillati</taxon>
        <taxon>Mycoplasmatota</taxon>
        <taxon>Mycoplasmoidales</taxon>
        <taxon>Mycoplasmoidaceae</taxon>
        <taxon>Mycoplasmoides</taxon>
    </lineage>
</organism>
<evidence type="ECO:0000313" key="3">
    <source>
        <dbReference type="Proteomes" id="UP000018735"/>
    </source>
</evidence>
<keyword evidence="1" id="KW-0472">Membrane</keyword>
<reference evidence="2 3" key="1">
    <citation type="journal article" date="2011" name="PLoS ONE">
        <title>Core proteome of the minimal cell: comparative proteomics of three mollicute species.</title>
        <authorList>
            <person name="Fisunov G.Y."/>
            <person name="Alexeev D.G."/>
            <person name="Bazaleev N.A."/>
            <person name="Ladygina V.G."/>
            <person name="Galyamina M.A."/>
            <person name="Kondratov I.G."/>
            <person name="Zhukova N.A."/>
            <person name="Serebryakova M.V."/>
            <person name="Demina I.A."/>
            <person name="Govorun V.M."/>
        </authorList>
    </citation>
    <scope>NUCLEOTIDE SEQUENCE [LARGE SCALE GENOMIC DNA]</scope>
    <source>
        <strain evidence="2 3">S6</strain>
    </source>
</reference>
<evidence type="ECO:0000313" key="2">
    <source>
        <dbReference type="EMBL" id="AHB99634.1"/>
    </source>
</evidence>
<evidence type="ECO:0000256" key="1">
    <source>
        <dbReference type="SAM" id="Phobius"/>
    </source>
</evidence>
<gene>
    <name evidence="2" type="ORF">GCW_01990</name>
</gene>
<dbReference type="AlphaFoldDB" id="A0A0F6CKL2"/>
<keyword evidence="1" id="KW-1133">Transmembrane helix</keyword>